<dbReference type="PhylomeDB" id="A0A0D2X183"/>
<dbReference type="EMBL" id="KE346361">
    <property type="protein sequence ID" value="KJE90359.1"/>
    <property type="molecule type" value="Genomic_DNA"/>
</dbReference>
<dbReference type="STRING" id="595528.A0A0D2X183"/>
<gene>
    <name evidence="3" type="ORF">CAOG_001681</name>
</gene>
<keyword evidence="4" id="KW-1185">Reference proteome</keyword>
<dbReference type="Gene3D" id="3.90.830.10">
    <property type="entry name" value="Syntaxin Binding Protein 1, Chain A, domain 2"/>
    <property type="match status" value="1"/>
</dbReference>
<name>A0A0D2X183_CAPO3</name>
<dbReference type="Pfam" id="PF00995">
    <property type="entry name" value="Sec1"/>
    <property type="match status" value="1"/>
</dbReference>
<dbReference type="OrthoDB" id="10266265at2759"/>
<dbReference type="InterPro" id="IPR043154">
    <property type="entry name" value="Sec-1-like_dom1"/>
</dbReference>
<evidence type="ECO:0000313" key="4">
    <source>
        <dbReference type="Proteomes" id="UP000008743"/>
    </source>
</evidence>
<sequence length="577" mass="65412">MNVVKAVRDYVEKMVKDVPGMKAVILDRFTTQYLSLVYSQSEILQKEVYVIDKLENAGRAAMQHLKAVIYVRPSEESVSQLVAELRAPKYGQYYIYFSNQVKKSQLEQLAEADEHEVVKEVLELYADFLAVNPGLFSLGITGCMLSGARDTWEERAMGRAVEGLSAALLSLRRRPVIRYAKMSNLAKGLATELTLRMQSDAALWQFGRNQDVPPLLMILDRRDDPVTPLLNQWTYQSMVHELLGIYNNRVDLSNIPDTSSGRRQEKDELKEVSQNLVLLTEEFQKHTQENKKIESIEDMKAFIERYPKFKQMSGNVVKHVTVFGEIVRRINLNDLYSSSEIEQNLACQNVEHAQALEDVRSVIDNNKATDLDRLRVALLYALRFERNSSASIPALVDLLNRRGVHPDLVAILSVITRYAGADVRASDVFGNKSIISFTKKALKGLKGVDNIFTQHEPYLVEVLDSLMKNKLKDQQFPWATPSMRERPQDIILFVVGGVTYEEAVAVDKFSRATPGNPRILLGGTNIHNTFSFLEEVEKSMYGPRNSIFVERKLRGAAPPKTEVIKYKSTDNQSSQLT</sequence>
<dbReference type="InParanoid" id="A0A0D2X183"/>
<dbReference type="PANTHER" id="PTHR11679">
    <property type="entry name" value="VESICLE PROTEIN SORTING-ASSOCIATED"/>
    <property type="match status" value="1"/>
</dbReference>
<dbReference type="Gene3D" id="1.25.40.60">
    <property type="match status" value="1"/>
</dbReference>
<dbReference type="InterPro" id="IPR036045">
    <property type="entry name" value="Sec1-like_sf"/>
</dbReference>
<organism evidence="3 4">
    <name type="scientific">Capsaspora owczarzaki (strain ATCC 30864)</name>
    <dbReference type="NCBI Taxonomy" id="595528"/>
    <lineage>
        <taxon>Eukaryota</taxon>
        <taxon>Filasterea</taxon>
        <taxon>Capsaspora</taxon>
    </lineage>
</organism>
<dbReference type="Proteomes" id="UP000008743">
    <property type="component" value="Unassembled WGS sequence"/>
</dbReference>
<evidence type="ECO:0000256" key="2">
    <source>
        <dbReference type="SAM" id="Coils"/>
    </source>
</evidence>
<reference evidence="4" key="1">
    <citation type="submission" date="2011-02" db="EMBL/GenBank/DDBJ databases">
        <title>The Genome Sequence of Capsaspora owczarzaki ATCC 30864.</title>
        <authorList>
            <person name="Russ C."/>
            <person name="Cuomo C."/>
            <person name="Burger G."/>
            <person name="Gray M.W."/>
            <person name="Holland P.W.H."/>
            <person name="King N."/>
            <person name="Lang F.B.F."/>
            <person name="Roger A.J."/>
            <person name="Ruiz-Trillo I."/>
            <person name="Young S.K."/>
            <person name="Zeng Q."/>
            <person name="Gargeya S."/>
            <person name="Alvarado L."/>
            <person name="Berlin A."/>
            <person name="Chapman S.B."/>
            <person name="Chen Z."/>
            <person name="Freedman E."/>
            <person name="Gellesch M."/>
            <person name="Goldberg J."/>
            <person name="Griggs A."/>
            <person name="Gujja S."/>
            <person name="Heilman E."/>
            <person name="Heiman D."/>
            <person name="Howarth C."/>
            <person name="Mehta T."/>
            <person name="Neiman D."/>
            <person name="Pearson M."/>
            <person name="Roberts A."/>
            <person name="Saif S."/>
            <person name="Shea T."/>
            <person name="Shenoy N."/>
            <person name="Sisk P."/>
            <person name="Stolte C."/>
            <person name="Sykes S."/>
            <person name="White J."/>
            <person name="Yandava C."/>
            <person name="Haas B."/>
            <person name="Nusbaum C."/>
            <person name="Birren B."/>
        </authorList>
    </citation>
    <scope>NUCLEOTIDE SEQUENCE</scope>
    <source>
        <strain evidence="4">ATCC 30864</strain>
    </source>
</reference>
<dbReference type="PIRSF" id="PIRSF005715">
    <property type="entry name" value="VPS45_Sec1"/>
    <property type="match status" value="1"/>
</dbReference>
<dbReference type="GO" id="GO:0016192">
    <property type="term" value="P:vesicle-mediated transport"/>
    <property type="evidence" value="ECO:0007669"/>
    <property type="project" value="InterPro"/>
</dbReference>
<keyword evidence="2" id="KW-0175">Coiled coil</keyword>
<protein>
    <submittedName>
        <fullName evidence="3">Vacuolar protein sorting-associated protein 45</fullName>
    </submittedName>
</protein>
<dbReference type="eggNOG" id="KOG1299">
    <property type="taxonomic scope" value="Eukaryota"/>
</dbReference>
<dbReference type="InterPro" id="IPR001619">
    <property type="entry name" value="Sec1-like"/>
</dbReference>
<dbReference type="InterPro" id="IPR043127">
    <property type="entry name" value="Sec-1-like_dom3a"/>
</dbReference>
<dbReference type="OMA" id="VHQLNNA"/>
<dbReference type="Gene3D" id="3.40.50.1910">
    <property type="match status" value="1"/>
</dbReference>
<dbReference type="RefSeq" id="XP_004364549.1">
    <property type="nucleotide sequence ID" value="XM_004364492.1"/>
</dbReference>
<evidence type="ECO:0000256" key="1">
    <source>
        <dbReference type="ARBA" id="ARBA00009884"/>
    </source>
</evidence>
<feature type="coiled-coil region" evidence="2">
    <location>
        <begin position="262"/>
        <end position="289"/>
    </location>
</feature>
<dbReference type="InterPro" id="IPR027482">
    <property type="entry name" value="Sec1-like_dom2"/>
</dbReference>
<proteinExistence type="inferred from homology"/>
<comment type="similarity">
    <text evidence="1">Belongs to the STXBP/unc-18/SEC1 family.</text>
</comment>
<dbReference type="SUPFAM" id="SSF56815">
    <property type="entry name" value="Sec1/munc18-like (SM) proteins"/>
    <property type="match status" value="1"/>
</dbReference>
<dbReference type="AlphaFoldDB" id="A0A0D2X183"/>
<dbReference type="Gene3D" id="3.40.50.2060">
    <property type="match status" value="1"/>
</dbReference>
<dbReference type="FunCoup" id="A0A0D2X183">
    <property type="interactions" value="353"/>
</dbReference>
<evidence type="ECO:0000313" key="3">
    <source>
        <dbReference type="EMBL" id="KJE90359.1"/>
    </source>
</evidence>
<accession>A0A0D2X183</accession>